<dbReference type="Proteomes" id="UP000176944">
    <property type="component" value="Chromosome"/>
</dbReference>
<reference evidence="3" key="1">
    <citation type="submission" date="2016-10" db="EMBL/GenBank/DDBJ databases">
        <title>Comparative genomics uncovers the prolific and rare metabolic potential of the cyanobacterial genus Moorea.</title>
        <authorList>
            <person name="Leao T."/>
            <person name="Castelao G."/>
            <person name="Korobeynikov A."/>
            <person name="Monroe E.A."/>
            <person name="Podell S."/>
            <person name="Glukhov E."/>
            <person name="Allen E."/>
            <person name="Gerwick W.H."/>
            <person name="Gerwick L."/>
        </authorList>
    </citation>
    <scope>NUCLEOTIDE SEQUENCE [LARGE SCALE GENOMIC DNA]</scope>
    <source>
        <strain evidence="3">JHB</strain>
    </source>
</reference>
<feature type="region of interest" description="Disordered" evidence="1">
    <location>
        <begin position="18"/>
        <end position="45"/>
    </location>
</feature>
<feature type="compositionally biased region" description="Polar residues" evidence="1">
    <location>
        <begin position="74"/>
        <end position="83"/>
    </location>
</feature>
<protein>
    <submittedName>
        <fullName evidence="2">Uncharacterized protein</fullName>
    </submittedName>
</protein>
<evidence type="ECO:0000256" key="1">
    <source>
        <dbReference type="SAM" id="MobiDB-lite"/>
    </source>
</evidence>
<dbReference type="AlphaFoldDB" id="A0A1D9G8Q0"/>
<accession>A0A1D9G8Q0</accession>
<gene>
    <name evidence="2" type="ORF">BJP36_32860</name>
</gene>
<organism evidence="2 3">
    <name type="scientific">Moorena producens (strain JHB)</name>
    <dbReference type="NCBI Taxonomy" id="1454205"/>
    <lineage>
        <taxon>Bacteria</taxon>
        <taxon>Bacillati</taxon>
        <taxon>Cyanobacteriota</taxon>
        <taxon>Cyanophyceae</taxon>
        <taxon>Coleofasciculales</taxon>
        <taxon>Coleofasciculaceae</taxon>
        <taxon>Moorena</taxon>
    </lineage>
</organism>
<dbReference type="EMBL" id="CP017708">
    <property type="protein sequence ID" value="AOY84007.1"/>
    <property type="molecule type" value="Genomic_DNA"/>
</dbReference>
<name>A0A1D9G8Q0_MOOP1</name>
<feature type="region of interest" description="Disordered" evidence="1">
    <location>
        <begin position="74"/>
        <end position="103"/>
    </location>
</feature>
<sequence>MERASWWNGHLARFISGRTIPTRRDQAKNKSKSAPNTPYFNLGQRPRYANNLQPINLGLLATLREQPANFQPANLQPLNLQKKTPNRGLVHQNFVNQTVEETN</sequence>
<evidence type="ECO:0000313" key="2">
    <source>
        <dbReference type="EMBL" id="AOY84007.1"/>
    </source>
</evidence>
<feature type="compositionally biased region" description="Polar residues" evidence="1">
    <location>
        <begin position="93"/>
        <end position="103"/>
    </location>
</feature>
<proteinExistence type="predicted"/>
<evidence type="ECO:0000313" key="3">
    <source>
        <dbReference type="Proteomes" id="UP000176944"/>
    </source>
</evidence>